<evidence type="ECO:0000256" key="5">
    <source>
        <dbReference type="ARBA" id="ARBA00023014"/>
    </source>
</evidence>
<gene>
    <name evidence="6" type="ORF">LNTAR_20057</name>
</gene>
<dbReference type="STRING" id="313628.LNTAR_20057"/>
<evidence type="ECO:0000313" key="6">
    <source>
        <dbReference type="EMBL" id="EDM26401.1"/>
    </source>
</evidence>
<dbReference type="GO" id="GO:0046872">
    <property type="term" value="F:metal ion binding"/>
    <property type="evidence" value="ECO:0007669"/>
    <property type="project" value="UniProtKB-KW"/>
</dbReference>
<keyword evidence="5" id="KW-0411">Iron-sulfur</keyword>
<evidence type="ECO:0000256" key="1">
    <source>
        <dbReference type="ARBA" id="ARBA00022485"/>
    </source>
</evidence>
<name>A6DPV6_9BACT</name>
<dbReference type="Proteomes" id="UP000004947">
    <property type="component" value="Unassembled WGS sequence"/>
</dbReference>
<keyword evidence="2" id="KW-0479">Metal-binding</keyword>
<keyword evidence="1" id="KW-0004">4Fe-4S</keyword>
<proteinExistence type="predicted"/>
<dbReference type="RefSeq" id="WP_007279887.1">
    <property type="nucleotide sequence ID" value="NZ_ABCK01000017.1"/>
</dbReference>
<organism evidence="6 7">
    <name type="scientific">Lentisphaera araneosa HTCC2155</name>
    <dbReference type="NCBI Taxonomy" id="313628"/>
    <lineage>
        <taxon>Bacteria</taxon>
        <taxon>Pseudomonadati</taxon>
        <taxon>Lentisphaerota</taxon>
        <taxon>Lentisphaeria</taxon>
        <taxon>Lentisphaerales</taxon>
        <taxon>Lentisphaeraceae</taxon>
        <taxon>Lentisphaera</taxon>
    </lineage>
</organism>
<dbReference type="SUPFAM" id="SSF51905">
    <property type="entry name" value="FAD/NAD(P)-binding domain"/>
    <property type="match status" value="1"/>
</dbReference>
<comment type="caution">
    <text evidence="6">The sequence shown here is derived from an EMBL/GenBank/DDBJ whole genome shotgun (WGS) entry which is preliminary data.</text>
</comment>
<evidence type="ECO:0000313" key="7">
    <source>
        <dbReference type="Proteomes" id="UP000004947"/>
    </source>
</evidence>
<dbReference type="InterPro" id="IPR039650">
    <property type="entry name" value="HdrA-like"/>
</dbReference>
<dbReference type="eggNOG" id="COG1053">
    <property type="taxonomic scope" value="Bacteria"/>
</dbReference>
<dbReference type="PANTHER" id="PTHR43498">
    <property type="entry name" value="FERREDOXIN:COB-COM HETERODISULFIDE REDUCTASE SUBUNIT A"/>
    <property type="match status" value="1"/>
</dbReference>
<accession>A6DPV6</accession>
<dbReference type="InterPro" id="IPR036188">
    <property type="entry name" value="FAD/NAD-bd_sf"/>
</dbReference>
<evidence type="ECO:0000256" key="3">
    <source>
        <dbReference type="ARBA" id="ARBA00023002"/>
    </source>
</evidence>
<keyword evidence="3" id="KW-0560">Oxidoreductase</keyword>
<sequence length="759" mass="84711">MIKVDATNERFLKTIALQTDFAVVGGGLAGVSAAITAARHGLKVVLVQDRPVLGGNASSEVRLWALGATSHQGNNNRWAREGGFINELMIENTWRNKEGNPLLFDALLLEKVRLEENITLLLNTSVISMNKKDKNTIAGLRAYSTQDFILYDVSAPRFCDASGDGILGYLSGAAFRVGAEGAEEFGEPFAPDQDYGELLGHTIYFYSKDTGKPVDFVAPEFALKDITQIPRYDQITSKSHGCSLWWLEYGGRLNTIDDTEAIKWELWKVAYGVWNYLKNSGKFPEMVNHTLEWMGNIPGKRESRRFEGDYMISQSDVIEQKRHEDAVSFGGWAVDLHPSDGVYSEKSGCTQYHSKGVYQIPYRTMYSRNINNLFIAGRLISASHIAFGSTRVMMTTAHNAQAVGMAAAICHEQDLNPRDLLLEDKMSTLQTRLLRTGHFIPHHQISDCENLALKAELQVSSTRELDTLLPGSKKADLNAARALLFPAPQGELAEMSFVVNADNDCELEFQLRTSQVFGNFTPDTKLKSKCILITAGQNQQVTVQFDHQFDQAQYAFCCVMPCEGVSLALSDELISGLMTVSHIADPKVAKNAVQYAPEESGFDSFEFWIPERRPGGQLPAVSFNPPLQVYSKDQLISPYRRPFIESNTWVADKNDPEAKLILKWNKKQSISRITLSFDSDFDHAMESVQFGHFDRAMPFCIKSYRLLDFSGNILKEDANNHHDHILITLEKSIETDGLILELLESHGAAVAVNSINVYS</sequence>
<dbReference type="AlphaFoldDB" id="A6DPV6"/>
<evidence type="ECO:0000256" key="2">
    <source>
        <dbReference type="ARBA" id="ARBA00022723"/>
    </source>
</evidence>
<dbReference type="Pfam" id="PF12831">
    <property type="entry name" value="FAD_oxidored"/>
    <property type="match status" value="1"/>
</dbReference>
<evidence type="ECO:0000256" key="4">
    <source>
        <dbReference type="ARBA" id="ARBA00023004"/>
    </source>
</evidence>
<dbReference type="GO" id="GO:0016491">
    <property type="term" value="F:oxidoreductase activity"/>
    <property type="evidence" value="ECO:0007669"/>
    <property type="project" value="UniProtKB-KW"/>
</dbReference>
<dbReference type="GO" id="GO:0051539">
    <property type="term" value="F:4 iron, 4 sulfur cluster binding"/>
    <property type="evidence" value="ECO:0007669"/>
    <property type="project" value="UniProtKB-KW"/>
</dbReference>
<dbReference type="Gene3D" id="3.50.50.60">
    <property type="entry name" value="FAD/NAD(P)-binding domain"/>
    <property type="match status" value="1"/>
</dbReference>
<protein>
    <submittedName>
        <fullName evidence="6">Fumarate reductase/succinate dehydrogenase flavoprotein-like protein</fullName>
    </submittedName>
</protein>
<keyword evidence="7" id="KW-1185">Reference proteome</keyword>
<dbReference type="PANTHER" id="PTHR43498:SF1">
    <property type="entry name" value="COB--COM HETERODISULFIDE REDUCTASE IRON-SULFUR SUBUNIT A"/>
    <property type="match status" value="1"/>
</dbReference>
<reference evidence="6 7" key="1">
    <citation type="journal article" date="2010" name="J. Bacteriol.">
        <title>Genome sequence of Lentisphaera araneosa HTCC2155T, the type species of the order Lentisphaerales in the phylum Lentisphaerae.</title>
        <authorList>
            <person name="Thrash J.C."/>
            <person name="Cho J.C."/>
            <person name="Vergin K.L."/>
            <person name="Morris R.M."/>
            <person name="Giovannoni S.J."/>
        </authorList>
    </citation>
    <scope>NUCLEOTIDE SEQUENCE [LARGE SCALE GENOMIC DNA]</scope>
    <source>
        <strain evidence="6 7">HTCC2155</strain>
    </source>
</reference>
<dbReference type="EMBL" id="ABCK01000017">
    <property type="protein sequence ID" value="EDM26401.1"/>
    <property type="molecule type" value="Genomic_DNA"/>
</dbReference>
<dbReference type="OrthoDB" id="9780658at2"/>
<keyword evidence="4" id="KW-0408">Iron</keyword>